<gene>
    <name evidence="1" type="ORF">BAJUN_02290</name>
</gene>
<protein>
    <submittedName>
        <fullName evidence="1">Uncharacterized protein</fullName>
    </submittedName>
</protein>
<proteinExistence type="predicted"/>
<organism evidence="1 2">
    <name type="scientific">Brevundimonas phage vB_BgoS-Bajun</name>
    <dbReference type="NCBI Taxonomy" id="2948594"/>
    <lineage>
        <taxon>Viruses</taxon>
        <taxon>Duplodnaviria</taxon>
        <taxon>Heunggongvirae</taxon>
        <taxon>Uroviricota</taxon>
        <taxon>Caudoviricetes</taxon>
        <taxon>Dolichocephalovirinae</taxon>
    </lineage>
</organism>
<reference evidence="1" key="1">
    <citation type="submission" date="2022-05" db="EMBL/GenBank/DDBJ databases">
        <authorList>
            <person name="Friedrich I."/>
            <person name="Poehlein A."/>
            <person name="Schneider D."/>
            <person name="Hertel R."/>
            <person name="Daniel R."/>
        </authorList>
    </citation>
    <scope>NUCLEOTIDE SEQUENCE</scope>
</reference>
<dbReference type="Pfam" id="PF23140">
    <property type="entry name" value="Gp80"/>
    <property type="match status" value="1"/>
</dbReference>
<dbReference type="EMBL" id="ON529858">
    <property type="protein sequence ID" value="UTC29859.1"/>
    <property type="molecule type" value="Genomic_DNA"/>
</dbReference>
<sequence length="124" mass="13468">MPNLSYKSHDDLIAAWGPDLTIGLLYGPPNPDGTDVIEPDAGSGYARLPITFTKVQADGVTYLTNDANIIFGPADTTDWQPVDTFGIFDAAGDLRVYGRLRTTRTVTINLGAAFPIDDIQLRLR</sequence>
<evidence type="ECO:0000313" key="2">
    <source>
        <dbReference type="Proteomes" id="UP001057427"/>
    </source>
</evidence>
<keyword evidence="2" id="KW-1185">Reference proteome</keyword>
<evidence type="ECO:0000313" key="1">
    <source>
        <dbReference type="EMBL" id="UTC29859.1"/>
    </source>
</evidence>
<dbReference type="Proteomes" id="UP001057427">
    <property type="component" value="Segment"/>
</dbReference>
<dbReference type="InterPro" id="IPR056908">
    <property type="entry name" value="Gp80-like"/>
</dbReference>
<name>A0A9E7N4Z7_9CAUD</name>
<accession>A0A9E7N4Z7</accession>